<accession>A0A9X4LDV1</accession>
<evidence type="ECO:0000313" key="3">
    <source>
        <dbReference type="EMBL" id="MDG0860747.1"/>
    </source>
</evidence>
<dbReference type="InterPro" id="IPR036890">
    <property type="entry name" value="HATPase_C_sf"/>
</dbReference>
<dbReference type="InterPro" id="IPR032834">
    <property type="entry name" value="NatK-like_C"/>
</dbReference>
<name>A0A9X4LDV1_9STAP</name>
<protein>
    <submittedName>
        <fullName evidence="3">GHKL domain-containing protein</fullName>
    </submittedName>
</protein>
<sequence>MAILNTIMLSIFQAVLLFIIIKILTNVTYTLRDYFSIIGIIIPSTILFFYFDSKSMFFLLIASVIFMYFKNRFMGVVSVLVSFFILYMANFLSIWLATSLIDLFSANYIFNLIYYLIFALIIMFFSILGRFFFKKLSISDLSLNKIYLIIVCTFLFIVLLLIYFYLPNQSLSFGDAKFLIVMYAVLIVTTAVLIVTISFSIIRQIQYKRNMREIENYYKYTLQIEKINHEMRKFRHDYVNILSTMSDFIRENDMEGLDQYFHEEILPMQDSMQMNAIKINGIENLKVREIKGLLTTKILQAQEKNIRISIEVPETIEKIEMPIINLSRVIGILLDNAIEASEKIMDDPLIRIAFIKNEDDSVMFIVMNKCDADMPRVHTLFQENFSTKGKNRGLGLSTLKELTDTTSNVLLDTTIDNNYFIQKVEILNTDS</sequence>
<dbReference type="GO" id="GO:0042802">
    <property type="term" value="F:identical protein binding"/>
    <property type="evidence" value="ECO:0007669"/>
    <property type="project" value="TreeGrafter"/>
</dbReference>
<dbReference type="Gene3D" id="3.30.565.10">
    <property type="entry name" value="Histidine kinase-like ATPase, C-terminal domain"/>
    <property type="match status" value="1"/>
</dbReference>
<dbReference type="Pfam" id="PF14501">
    <property type="entry name" value="HATPase_c_5"/>
    <property type="match status" value="1"/>
</dbReference>
<feature type="transmembrane region" description="Helical" evidence="1">
    <location>
        <begin position="145"/>
        <end position="166"/>
    </location>
</feature>
<dbReference type="PANTHER" id="PTHR40448:SF1">
    <property type="entry name" value="TWO-COMPONENT SENSOR HISTIDINE KINASE"/>
    <property type="match status" value="1"/>
</dbReference>
<proteinExistence type="predicted"/>
<feature type="transmembrane region" description="Helical" evidence="1">
    <location>
        <begin position="108"/>
        <end position="133"/>
    </location>
</feature>
<dbReference type="PANTHER" id="PTHR40448">
    <property type="entry name" value="TWO-COMPONENT SENSOR HISTIDINE KINASE"/>
    <property type="match status" value="1"/>
</dbReference>
<evidence type="ECO:0000313" key="4">
    <source>
        <dbReference type="Proteomes" id="UP001152302"/>
    </source>
</evidence>
<comment type="caution">
    <text evidence="3">The sequence shown here is derived from an EMBL/GenBank/DDBJ whole genome shotgun (WGS) entry which is preliminary data.</text>
</comment>
<gene>
    <name evidence="3" type="ORF">M4L21_15765</name>
</gene>
<dbReference type="Proteomes" id="UP001152302">
    <property type="component" value="Unassembled WGS sequence"/>
</dbReference>
<reference evidence="3" key="1">
    <citation type="submission" date="2022-05" db="EMBL/GenBank/DDBJ databases">
        <title>Comparative genomics of Staphylococcus equorum isolates.</title>
        <authorList>
            <person name="Luelf R.H."/>
        </authorList>
    </citation>
    <scope>NUCLEOTIDE SEQUENCE</scope>
    <source>
        <strain evidence="3">TMW 2.2343</strain>
    </source>
</reference>
<dbReference type="AlphaFoldDB" id="A0A9X4LDV1"/>
<keyword evidence="1" id="KW-0812">Transmembrane</keyword>
<dbReference type="RefSeq" id="WP_277582548.1">
    <property type="nucleotide sequence ID" value="NZ_JAMBPV010000019.1"/>
</dbReference>
<evidence type="ECO:0000256" key="1">
    <source>
        <dbReference type="SAM" id="Phobius"/>
    </source>
</evidence>
<dbReference type="SUPFAM" id="SSF55874">
    <property type="entry name" value="ATPase domain of HSP90 chaperone/DNA topoisomerase II/histidine kinase"/>
    <property type="match status" value="1"/>
</dbReference>
<dbReference type="NCBIfam" id="NF046015">
    <property type="entry name" value="HisKinAgrCStaph"/>
    <property type="match status" value="1"/>
</dbReference>
<feature type="transmembrane region" description="Helical" evidence="1">
    <location>
        <begin position="34"/>
        <end position="52"/>
    </location>
</feature>
<feature type="transmembrane region" description="Helical" evidence="1">
    <location>
        <begin position="73"/>
        <end position="96"/>
    </location>
</feature>
<feature type="transmembrane region" description="Helical" evidence="1">
    <location>
        <begin position="178"/>
        <end position="202"/>
    </location>
</feature>
<feature type="domain" description="Sensor histidine kinase NatK-like C-terminal" evidence="2">
    <location>
        <begin position="322"/>
        <end position="426"/>
    </location>
</feature>
<keyword evidence="1" id="KW-1133">Transmembrane helix</keyword>
<feature type="transmembrane region" description="Helical" evidence="1">
    <location>
        <begin position="7"/>
        <end position="28"/>
    </location>
</feature>
<dbReference type="EMBL" id="JAMBPX010000018">
    <property type="protein sequence ID" value="MDG0860747.1"/>
    <property type="molecule type" value="Genomic_DNA"/>
</dbReference>
<keyword evidence="1" id="KW-0472">Membrane</keyword>
<organism evidence="3 4">
    <name type="scientific">Staphylococcus equorum</name>
    <dbReference type="NCBI Taxonomy" id="246432"/>
    <lineage>
        <taxon>Bacteria</taxon>
        <taxon>Bacillati</taxon>
        <taxon>Bacillota</taxon>
        <taxon>Bacilli</taxon>
        <taxon>Bacillales</taxon>
        <taxon>Staphylococcaceae</taxon>
        <taxon>Staphylococcus</taxon>
    </lineage>
</organism>
<evidence type="ECO:0000259" key="2">
    <source>
        <dbReference type="Pfam" id="PF14501"/>
    </source>
</evidence>